<name>A0AAD8NAL3_9APIA</name>
<reference evidence="4" key="1">
    <citation type="submission" date="2023-02" db="EMBL/GenBank/DDBJ databases">
        <title>Genome of toxic invasive species Heracleum sosnowskyi carries increased number of genes despite the absence of recent whole-genome duplications.</title>
        <authorList>
            <person name="Schelkunov M."/>
            <person name="Shtratnikova V."/>
            <person name="Makarenko M."/>
            <person name="Klepikova A."/>
            <person name="Omelchenko D."/>
            <person name="Novikova G."/>
            <person name="Obukhova E."/>
            <person name="Bogdanov V."/>
            <person name="Penin A."/>
            <person name="Logacheva M."/>
        </authorList>
    </citation>
    <scope>NUCLEOTIDE SEQUENCE</scope>
    <source>
        <strain evidence="4">Hsosn_3</strain>
        <tissue evidence="4">Leaf</tissue>
    </source>
</reference>
<evidence type="ECO:0000256" key="1">
    <source>
        <dbReference type="SAM" id="MobiDB-lite"/>
    </source>
</evidence>
<dbReference type="EMBL" id="JAUIZM010000001">
    <property type="protein sequence ID" value="KAK1402047.1"/>
    <property type="molecule type" value="Genomic_DNA"/>
</dbReference>
<reference evidence="4" key="2">
    <citation type="submission" date="2023-05" db="EMBL/GenBank/DDBJ databases">
        <authorList>
            <person name="Schelkunov M.I."/>
        </authorList>
    </citation>
    <scope>NUCLEOTIDE SEQUENCE</scope>
    <source>
        <strain evidence="4">Hsosn_3</strain>
        <tissue evidence="4">Leaf</tissue>
    </source>
</reference>
<gene>
    <name evidence="4" type="ORF">POM88_001652</name>
</gene>
<evidence type="ECO:0000256" key="2">
    <source>
        <dbReference type="SAM" id="SignalP"/>
    </source>
</evidence>
<dbReference type="Pfam" id="PF00188">
    <property type="entry name" value="CAP"/>
    <property type="match status" value="1"/>
</dbReference>
<dbReference type="SMART" id="SM00198">
    <property type="entry name" value="SCP"/>
    <property type="match status" value="1"/>
</dbReference>
<evidence type="ECO:0000313" key="4">
    <source>
        <dbReference type="EMBL" id="KAK1402047.1"/>
    </source>
</evidence>
<accession>A0AAD8NAL3</accession>
<feature type="compositionally biased region" description="Basic residues" evidence="1">
    <location>
        <begin position="79"/>
        <end position="91"/>
    </location>
</feature>
<dbReference type="InterPro" id="IPR035940">
    <property type="entry name" value="CAP_sf"/>
</dbReference>
<dbReference type="AlphaFoldDB" id="A0AAD8NAL3"/>
<evidence type="ECO:0000259" key="3">
    <source>
        <dbReference type="SMART" id="SM00198"/>
    </source>
</evidence>
<evidence type="ECO:0000313" key="5">
    <source>
        <dbReference type="Proteomes" id="UP001237642"/>
    </source>
</evidence>
<feature type="signal peptide" evidence="2">
    <location>
        <begin position="1"/>
        <end position="24"/>
    </location>
</feature>
<dbReference type="Gene3D" id="3.40.33.10">
    <property type="entry name" value="CAP"/>
    <property type="match status" value="1"/>
</dbReference>
<dbReference type="Proteomes" id="UP001237642">
    <property type="component" value="Unassembled WGS sequence"/>
</dbReference>
<dbReference type="PANTHER" id="PTHR10334">
    <property type="entry name" value="CYSTEINE-RICH SECRETORY PROTEIN-RELATED"/>
    <property type="match status" value="1"/>
</dbReference>
<comment type="caution">
    <text evidence="4">The sequence shown here is derived from an EMBL/GenBank/DDBJ whole genome shotgun (WGS) entry which is preliminary data.</text>
</comment>
<protein>
    <recommendedName>
        <fullName evidence="3">SCP domain-containing protein</fullName>
    </recommendedName>
</protein>
<proteinExistence type="predicted"/>
<feature type="compositionally biased region" description="Basic and acidic residues" evidence="1">
    <location>
        <begin position="57"/>
        <end position="78"/>
    </location>
</feature>
<feature type="region of interest" description="Disordered" evidence="1">
    <location>
        <begin position="52"/>
        <end position="152"/>
    </location>
</feature>
<feature type="compositionally biased region" description="Polar residues" evidence="1">
    <location>
        <begin position="120"/>
        <end position="144"/>
    </location>
</feature>
<keyword evidence="5" id="KW-1185">Reference proteome</keyword>
<dbReference type="SUPFAM" id="SSF55797">
    <property type="entry name" value="PR-1-like"/>
    <property type="match status" value="1"/>
</dbReference>
<sequence length="275" mass="31126">MALPKISAALVCALWLLMLHSCHAHDTTFTSPNNENDTDEFPENHPKIFDYKTSLHRITDDKSQDNKITDDKSEDDKTTHHKSQDHKTPHHKSQDDKTSNKSYGKSEVHNSTKPPKDSEPTQTPKQNATQNPTQKAPQNPSNRGPQYPPQDWVDAHNAIRKTEGVVLMTWNESLADYAWNAVQKITPNCKDVHHSGGPWGECIFEGDGNATAKEIVDYWASEKEFWDPKTKKCQDGQDCGHYLQVVNPNSPALGCAKAKCANDPFYWIDICNYIW</sequence>
<keyword evidence="2" id="KW-0732">Signal</keyword>
<feature type="domain" description="SCP" evidence="3">
    <location>
        <begin position="147"/>
        <end position="273"/>
    </location>
</feature>
<feature type="chain" id="PRO_5042083339" description="SCP domain-containing protein" evidence="2">
    <location>
        <begin position="25"/>
        <end position="275"/>
    </location>
</feature>
<dbReference type="InterPro" id="IPR014044">
    <property type="entry name" value="CAP_dom"/>
</dbReference>
<dbReference type="InterPro" id="IPR001283">
    <property type="entry name" value="CRISP-related"/>
</dbReference>
<organism evidence="4 5">
    <name type="scientific">Heracleum sosnowskyi</name>
    <dbReference type="NCBI Taxonomy" id="360622"/>
    <lineage>
        <taxon>Eukaryota</taxon>
        <taxon>Viridiplantae</taxon>
        <taxon>Streptophyta</taxon>
        <taxon>Embryophyta</taxon>
        <taxon>Tracheophyta</taxon>
        <taxon>Spermatophyta</taxon>
        <taxon>Magnoliopsida</taxon>
        <taxon>eudicotyledons</taxon>
        <taxon>Gunneridae</taxon>
        <taxon>Pentapetalae</taxon>
        <taxon>asterids</taxon>
        <taxon>campanulids</taxon>
        <taxon>Apiales</taxon>
        <taxon>Apiaceae</taxon>
        <taxon>Apioideae</taxon>
        <taxon>apioid superclade</taxon>
        <taxon>Tordylieae</taxon>
        <taxon>Tordyliinae</taxon>
        <taxon>Heracleum</taxon>
    </lineage>
</organism>
<feature type="compositionally biased region" description="Basic and acidic residues" evidence="1">
    <location>
        <begin position="92"/>
        <end position="119"/>
    </location>
</feature>